<dbReference type="AlphaFoldDB" id="A0A1N6FMH8"/>
<evidence type="ECO:0000313" key="1">
    <source>
        <dbReference type="EMBL" id="SIN96517.1"/>
    </source>
</evidence>
<proteinExistence type="predicted"/>
<keyword evidence="2" id="KW-1185">Reference proteome</keyword>
<accession>A0A1N6FMH8</accession>
<dbReference type="STRING" id="226505.SAMN05444394_2566"/>
<sequence length="213" mass="23751">MKKEFLILFILIALSACTSTKVYTRFKCHICLSKYEGVLLLPLGWDPGFSRLSPGEQNQLESQILTLLRDQGFTKVELYDRMDYELLSAGIKDLNDPAQRAKVNSDLGYPYFLGITLGETVDSDGWDYRTAQEVYEMNPPAPDQDISATLPVALIETTSGNIVSDNAIVTEINAWGIPDKDGGENYWNFGTICQAIRKAINKGVSFMVKDCDC</sequence>
<gene>
    <name evidence="1" type="ORF">SAMN05444394_2566</name>
</gene>
<dbReference type="Proteomes" id="UP000185221">
    <property type="component" value="Unassembled WGS sequence"/>
</dbReference>
<evidence type="ECO:0000313" key="2">
    <source>
        <dbReference type="Proteomes" id="UP000185221"/>
    </source>
</evidence>
<dbReference type="EMBL" id="FSRC01000002">
    <property type="protein sequence ID" value="SIN96517.1"/>
    <property type="molecule type" value="Genomic_DNA"/>
</dbReference>
<organism evidence="1 2">
    <name type="scientific">Algoriphagus halophilus</name>
    <dbReference type="NCBI Taxonomy" id="226505"/>
    <lineage>
        <taxon>Bacteria</taxon>
        <taxon>Pseudomonadati</taxon>
        <taxon>Bacteroidota</taxon>
        <taxon>Cytophagia</taxon>
        <taxon>Cytophagales</taxon>
        <taxon>Cyclobacteriaceae</taxon>
        <taxon>Algoriphagus</taxon>
    </lineage>
</organism>
<reference evidence="2" key="1">
    <citation type="submission" date="2016-11" db="EMBL/GenBank/DDBJ databases">
        <authorList>
            <person name="Varghese N."/>
            <person name="Submissions S."/>
        </authorList>
    </citation>
    <scope>NUCLEOTIDE SEQUENCE [LARGE SCALE GENOMIC DNA]</scope>
    <source>
        <strain evidence="2">DSM 15292</strain>
    </source>
</reference>
<dbReference type="PROSITE" id="PS51257">
    <property type="entry name" value="PROKAR_LIPOPROTEIN"/>
    <property type="match status" value="1"/>
</dbReference>
<name>A0A1N6FMH8_9BACT</name>
<evidence type="ECO:0008006" key="3">
    <source>
        <dbReference type="Google" id="ProtNLM"/>
    </source>
</evidence>
<protein>
    <recommendedName>
        <fullName evidence="3">DUF4136 domain-containing protein</fullName>
    </recommendedName>
</protein>